<proteinExistence type="predicted"/>
<organism evidence="2 3">
    <name type="scientific">Litorimonas cladophorae</name>
    <dbReference type="NCBI Taxonomy" id="1220491"/>
    <lineage>
        <taxon>Bacteria</taxon>
        <taxon>Pseudomonadati</taxon>
        <taxon>Pseudomonadota</taxon>
        <taxon>Alphaproteobacteria</taxon>
        <taxon>Maricaulales</taxon>
        <taxon>Robiginitomaculaceae</taxon>
    </lineage>
</organism>
<dbReference type="PROSITE" id="PS51257">
    <property type="entry name" value="PROKAR_LIPOPROTEIN"/>
    <property type="match status" value="1"/>
</dbReference>
<evidence type="ECO:0000313" key="2">
    <source>
        <dbReference type="EMBL" id="GGX56981.1"/>
    </source>
</evidence>
<accession>A0A918KBH0</accession>
<evidence type="ECO:0008006" key="4">
    <source>
        <dbReference type="Google" id="ProtNLM"/>
    </source>
</evidence>
<evidence type="ECO:0000313" key="3">
    <source>
        <dbReference type="Proteomes" id="UP000600865"/>
    </source>
</evidence>
<comment type="caution">
    <text evidence="2">The sequence shown here is derived from an EMBL/GenBank/DDBJ whole genome shotgun (WGS) entry which is preliminary data.</text>
</comment>
<dbReference type="Pfam" id="PF13899">
    <property type="entry name" value="Thioredoxin_7"/>
    <property type="match status" value="1"/>
</dbReference>
<dbReference type="SUPFAM" id="SSF52833">
    <property type="entry name" value="Thioredoxin-like"/>
    <property type="match status" value="1"/>
</dbReference>
<dbReference type="Gene3D" id="3.40.30.10">
    <property type="entry name" value="Glutaredoxin"/>
    <property type="match status" value="1"/>
</dbReference>
<dbReference type="AlphaFoldDB" id="A0A918KBH0"/>
<dbReference type="EMBL" id="BMYV01000001">
    <property type="protein sequence ID" value="GGX56981.1"/>
    <property type="molecule type" value="Genomic_DNA"/>
</dbReference>
<protein>
    <recommendedName>
        <fullName evidence="4">Thioredoxin family protein</fullName>
    </recommendedName>
</protein>
<dbReference type="Proteomes" id="UP000600865">
    <property type="component" value="Unassembled WGS sequence"/>
</dbReference>
<evidence type="ECO:0000256" key="1">
    <source>
        <dbReference type="SAM" id="SignalP"/>
    </source>
</evidence>
<reference evidence="2 3" key="1">
    <citation type="journal article" date="2014" name="Int. J. Syst. Evol. Microbiol.">
        <title>Complete genome sequence of Corynebacterium casei LMG S-19264T (=DSM 44701T), isolated from a smear-ripened cheese.</title>
        <authorList>
            <consortium name="US DOE Joint Genome Institute (JGI-PGF)"/>
            <person name="Walter F."/>
            <person name="Albersmeier A."/>
            <person name="Kalinowski J."/>
            <person name="Ruckert C."/>
        </authorList>
    </citation>
    <scope>NUCLEOTIDE SEQUENCE [LARGE SCALE GENOMIC DNA]</scope>
    <source>
        <strain evidence="2 3">KCTC 23968</strain>
    </source>
</reference>
<feature type="signal peptide" evidence="1">
    <location>
        <begin position="1"/>
        <end position="32"/>
    </location>
</feature>
<gene>
    <name evidence="2" type="ORF">GCM10011309_02330</name>
</gene>
<keyword evidence="3" id="KW-1185">Reference proteome</keyword>
<keyword evidence="1" id="KW-0732">Signal</keyword>
<feature type="chain" id="PRO_5037333447" description="Thioredoxin family protein" evidence="1">
    <location>
        <begin position="33"/>
        <end position="171"/>
    </location>
</feature>
<name>A0A918KBH0_9PROT</name>
<dbReference type="InterPro" id="IPR036249">
    <property type="entry name" value="Thioredoxin-like_sf"/>
</dbReference>
<sequence length="171" mass="18802">MLGAVMKFICLFLLAGLTVACTSTTQTPAAFAAEHPEARLYDETRDAAADVDAALIEAASSDKNAIIVMGANWCHDSRALAGWFETERFQTLLSENFVLRYVDVGQKNRNIDIARRFGLDEVVGTPTVFVTDTAGRVKNLETAPTWRNAASRDEDDIYTYFANLTPARTSD</sequence>